<protein>
    <recommendedName>
        <fullName evidence="5">AsmA-like C-terminal domain-containing protein</fullName>
    </recommendedName>
</protein>
<feature type="transmembrane region" description="Helical" evidence="2">
    <location>
        <begin position="20"/>
        <end position="44"/>
    </location>
</feature>
<evidence type="ECO:0000313" key="4">
    <source>
        <dbReference type="Proteomes" id="UP000664399"/>
    </source>
</evidence>
<accession>A0ABS3LHZ2</accession>
<keyword evidence="4" id="KW-1185">Reference proteome</keyword>
<feature type="region of interest" description="Disordered" evidence="1">
    <location>
        <begin position="821"/>
        <end position="851"/>
    </location>
</feature>
<evidence type="ECO:0008006" key="5">
    <source>
        <dbReference type="Google" id="ProtNLM"/>
    </source>
</evidence>
<keyword evidence="2" id="KW-1133">Transmembrane helix</keyword>
<organism evidence="3 4">
    <name type="scientific">Acetobacter suratthaniensis</name>
    <dbReference type="NCBI Taxonomy" id="1502841"/>
    <lineage>
        <taxon>Bacteria</taxon>
        <taxon>Pseudomonadati</taxon>
        <taxon>Pseudomonadota</taxon>
        <taxon>Alphaproteobacteria</taxon>
        <taxon>Acetobacterales</taxon>
        <taxon>Acetobacteraceae</taxon>
        <taxon>Acetobacter</taxon>
    </lineage>
</organism>
<dbReference type="EMBL" id="JAFVMG010000001">
    <property type="protein sequence ID" value="MBO1327179.1"/>
    <property type="molecule type" value="Genomic_DNA"/>
</dbReference>
<evidence type="ECO:0000256" key="1">
    <source>
        <dbReference type="SAM" id="MobiDB-lite"/>
    </source>
</evidence>
<evidence type="ECO:0000256" key="2">
    <source>
        <dbReference type="SAM" id="Phobius"/>
    </source>
</evidence>
<feature type="compositionally biased region" description="Basic and acidic residues" evidence="1">
    <location>
        <begin position="829"/>
        <end position="842"/>
    </location>
</feature>
<sequence>MITPGQETAAPKRSKTLRRVVAVASACVLLPLLCVAAVLARVAFAPLDIAPLARHFLPFTLIRDPLSHKPAARLDTGAVILSWPVLTQGTAAPITLTLNDTRLLAADGHEVAHVNRADTTLDPFALVHGGLDLHTLTLKGGRLSLRRTRQGTVGLDIDLPQTNSPPNSMALDLRMLGHVRVDDIAMTLNDAQTGAVWTLSPLHLNLNSHRVGRYTGLTGTLAFSLAATSGGGDSNTAPTRLQVDAHSELTDTGVNWLIRLDGLNPATLAPALSATPDPALSAIDIPLSLNARLRLAPGRSKWLMPDTLDIQANLGPGHAVAAGSPFILDHGSLDIGLALDTAPPKTHGLSGPPTLTHDIPARLTLRDASLFLNNPEAPHDATRALEAHASGWLAVSDIAKPKQITGQVETSIPRVAFADLGQYWPTQAAPGGKKWVSTNIPAGIATGLKTSLTLKGDAGWNSLDISGVDGSLDATGLEVHWLRPISPLHAMNARLEIHDLNSLTITFDGGYQLVDRKDKHVGLDGTGRIKAGPGSMVITGLSDAIQTGIIRSKLEGRLEDVLALLAEPRLHLLSIHPIDITNPRGKAVLELGLSLPLIDQVTVDEMTITTHADLSAVSLGNAVAGRSITQGRFGLDATADGLNLSGNGVVGGLPSTLSFYTDFRHVAPNDLMESAHLTSRLTPATLTAAGYDPADHFAGSADLDVAYKQTGDRHGIIDVALDMERARVRIPLWHKAAGSPAQVKASLSLQAGRITGVDQIMATGPDLDLKGKAIIRPRQSPELVVSSFHIARSSGRAQLSLPGPKDPMIHVGVDADTLDLSPLVSGDPSDTKKQPAPEKDTGYHVPEAATGRLHGSPGRAWAINLKARTLWYSTTHDALHGVDAYFEDNGSRLEAMRFTVQEPTPITMNLTPQGSKRALHVSIPDMGAFMAAFGILPDIKGGHAILNGTFDDSHPSAPFSGQIDVTPFTLTKAPTALRVARNISLYGWLAAQDTANFQINRMSMPVTFQDGVLTIHDGSTGNTALGATLEGTVDLDHNSIDLHGTVVPIFAVNTMPGKLPGIGKLFSPEKNGGLLAVTFGIAGKLNDPNLHFNPYSLLLPGLFRRMF</sequence>
<keyword evidence="2" id="KW-0812">Transmembrane</keyword>
<dbReference type="Proteomes" id="UP000664399">
    <property type="component" value="Unassembled WGS sequence"/>
</dbReference>
<name>A0ABS3LHZ2_9PROT</name>
<keyword evidence="2" id="KW-0472">Membrane</keyword>
<evidence type="ECO:0000313" key="3">
    <source>
        <dbReference type="EMBL" id="MBO1327179.1"/>
    </source>
</evidence>
<proteinExistence type="predicted"/>
<comment type="caution">
    <text evidence="3">The sequence shown here is derived from an EMBL/GenBank/DDBJ whole genome shotgun (WGS) entry which is preliminary data.</text>
</comment>
<dbReference type="RefSeq" id="WP_207852109.1">
    <property type="nucleotide sequence ID" value="NZ_JAFVMG010000001.1"/>
</dbReference>
<gene>
    <name evidence="3" type="ORF">J2D75_01650</name>
</gene>
<reference evidence="3 4" key="1">
    <citation type="submission" date="2021-03" db="EMBL/GenBank/DDBJ databases">
        <title>The complete genome sequence of Acetobacter suratthaniensis TBRC 1719.</title>
        <authorList>
            <person name="Charoenyingcharoen P."/>
            <person name="Yukphan P."/>
        </authorList>
    </citation>
    <scope>NUCLEOTIDE SEQUENCE [LARGE SCALE GENOMIC DNA]</scope>
    <source>
        <strain evidence="3 4">TBRC 1719</strain>
    </source>
</reference>